<dbReference type="SUPFAM" id="SSF51182">
    <property type="entry name" value="RmlC-like cupins"/>
    <property type="match status" value="1"/>
</dbReference>
<protein>
    <recommendedName>
        <fullName evidence="1">Cupin type-2 domain-containing protein</fullName>
    </recommendedName>
</protein>
<accession>A0A0F9CAX5</accession>
<comment type="caution">
    <text evidence="2">The sequence shown here is derived from an EMBL/GenBank/DDBJ whole genome shotgun (WGS) entry which is preliminary data.</text>
</comment>
<gene>
    <name evidence="2" type="ORF">LCGC14_2424340</name>
</gene>
<organism evidence="2">
    <name type="scientific">marine sediment metagenome</name>
    <dbReference type="NCBI Taxonomy" id="412755"/>
    <lineage>
        <taxon>unclassified sequences</taxon>
        <taxon>metagenomes</taxon>
        <taxon>ecological metagenomes</taxon>
    </lineage>
</organism>
<dbReference type="Pfam" id="PF07883">
    <property type="entry name" value="Cupin_2"/>
    <property type="match status" value="1"/>
</dbReference>
<dbReference type="AlphaFoldDB" id="A0A0F9CAX5"/>
<name>A0A0F9CAX5_9ZZZZ</name>
<dbReference type="InterPro" id="IPR013096">
    <property type="entry name" value="Cupin_2"/>
</dbReference>
<sequence>MKLTEIHKDKRGEILSVTGLKKFEEITIFTTKATYARGGCIHKKNSEHLCVVEGKINYVYEVYQHSKILKAGQSITISPNTPHYFIALEDSVVLEWGATAKEKKEKYLKFREIVEKINEKNKS</sequence>
<dbReference type="Gene3D" id="2.60.120.10">
    <property type="entry name" value="Jelly Rolls"/>
    <property type="match status" value="1"/>
</dbReference>
<dbReference type="InterPro" id="IPR011051">
    <property type="entry name" value="RmlC_Cupin_sf"/>
</dbReference>
<evidence type="ECO:0000313" key="2">
    <source>
        <dbReference type="EMBL" id="KKL23542.1"/>
    </source>
</evidence>
<proteinExistence type="predicted"/>
<evidence type="ECO:0000259" key="1">
    <source>
        <dbReference type="Pfam" id="PF07883"/>
    </source>
</evidence>
<feature type="domain" description="Cupin type-2" evidence="1">
    <location>
        <begin position="42"/>
        <end position="91"/>
    </location>
</feature>
<dbReference type="InterPro" id="IPR014710">
    <property type="entry name" value="RmlC-like_jellyroll"/>
</dbReference>
<dbReference type="EMBL" id="LAZR01036935">
    <property type="protein sequence ID" value="KKL23542.1"/>
    <property type="molecule type" value="Genomic_DNA"/>
</dbReference>
<reference evidence="2" key="1">
    <citation type="journal article" date="2015" name="Nature">
        <title>Complex archaea that bridge the gap between prokaryotes and eukaryotes.</title>
        <authorList>
            <person name="Spang A."/>
            <person name="Saw J.H."/>
            <person name="Jorgensen S.L."/>
            <person name="Zaremba-Niedzwiedzka K."/>
            <person name="Martijn J."/>
            <person name="Lind A.E."/>
            <person name="van Eijk R."/>
            <person name="Schleper C."/>
            <person name="Guy L."/>
            <person name="Ettema T.J."/>
        </authorList>
    </citation>
    <scope>NUCLEOTIDE SEQUENCE</scope>
</reference>